<dbReference type="Proteomes" id="UP000002668">
    <property type="component" value="Genome"/>
</dbReference>
<dbReference type="VEuPathDB" id="FungiDB:LEMA_uP035390.1"/>
<protein>
    <submittedName>
        <fullName evidence="2">Predicted protein</fullName>
    </submittedName>
</protein>
<evidence type="ECO:0000256" key="1">
    <source>
        <dbReference type="SAM" id="MobiDB-lite"/>
    </source>
</evidence>
<dbReference type="AlphaFoldDB" id="E4ZRL8"/>
<proteinExistence type="predicted"/>
<dbReference type="EMBL" id="FP929116">
    <property type="protein sequence ID" value="CBX93865.1"/>
    <property type="molecule type" value="Genomic_DNA"/>
</dbReference>
<evidence type="ECO:0000313" key="3">
    <source>
        <dbReference type="Proteomes" id="UP000002668"/>
    </source>
</evidence>
<dbReference type="InParanoid" id="E4ZRL8"/>
<keyword evidence="3" id="KW-1185">Reference proteome</keyword>
<name>E4ZRL8_LEPMJ</name>
<organism evidence="3">
    <name type="scientific">Leptosphaeria maculans (strain JN3 / isolate v23.1.3 / race Av1-4-5-6-7-8)</name>
    <name type="common">Blackleg fungus</name>
    <name type="synonym">Phoma lingam</name>
    <dbReference type="NCBI Taxonomy" id="985895"/>
    <lineage>
        <taxon>Eukaryota</taxon>
        <taxon>Fungi</taxon>
        <taxon>Dikarya</taxon>
        <taxon>Ascomycota</taxon>
        <taxon>Pezizomycotina</taxon>
        <taxon>Dothideomycetes</taxon>
        <taxon>Pleosporomycetidae</taxon>
        <taxon>Pleosporales</taxon>
        <taxon>Pleosporineae</taxon>
        <taxon>Leptosphaeriaceae</taxon>
        <taxon>Plenodomus</taxon>
        <taxon>Plenodomus lingam/Leptosphaeria maculans species complex</taxon>
    </lineage>
</organism>
<evidence type="ECO:0000313" key="2">
    <source>
        <dbReference type="EMBL" id="CBX93865.1"/>
    </source>
</evidence>
<feature type="region of interest" description="Disordered" evidence="1">
    <location>
        <begin position="1"/>
        <end position="22"/>
    </location>
</feature>
<dbReference type="HOGENOM" id="CLU_2622458_0_0_1"/>
<sequence length="78" mass="9171">MDGRPAPPPDQDHKRSRPRFPDDLDRYAHHDVHIDHQLTRVTMCDLVCIKRRVNRMAIRMIAAGIMQMKKFLDIHGVE</sequence>
<accession>E4ZRL8</accession>
<gene>
    <name evidence="2" type="ORF">LEMA_uP035390.1</name>
</gene>
<reference evidence="3" key="1">
    <citation type="journal article" date="2011" name="Nat. Commun.">
        <title>Effector diversification within compartments of the Leptosphaeria maculans genome affected by Repeat-Induced Point mutations.</title>
        <authorList>
            <person name="Rouxel T."/>
            <person name="Grandaubert J."/>
            <person name="Hane J.K."/>
            <person name="Hoede C."/>
            <person name="van de Wouw A.P."/>
            <person name="Couloux A."/>
            <person name="Dominguez V."/>
            <person name="Anthouard V."/>
            <person name="Bally P."/>
            <person name="Bourras S."/>
            <person name="Cozijnsen A.J."/>
            <person name="Ciuffetti L.M."/>
            <person name="Degrave A."/>
            <person name="Dilmaghani A."/>
            <person name="Duret L."/>
            <person name="Fudal I."/>
            <person name="Goodwin S.B."/>
            <person name="Gout L."/>
            <person name="Glaser N."/>
            <person name="Linglin J."/>
            <person name="Kema G.H.J."/>
            <person name="Lapalu N."/>
            <person name="Lawrence C.B."/>
            <person name="May K."/>
            <person name="Meyer M."/>
            <person name="Ollivier B."/>
            <person name="Poulain J."/>
            <person name="Schoch C.L."/>
            <person name="Simon A."/>
            <person name="Spatafora J.W."/>
            <person name="Stachowiak A."/>
            <person name="Turgeon B.G."/>
            <person name="Tyler B.M."/>
            <person name="Vincent D."/>
            <person name="Weissenbach J."/>
            <person name="Amselem J."/>
            <person name="Quesneville H."/>
            <person name="Oliver R.P."/>
            <person name="Wincker P."/>
            <person name="Balesdent M.-H."/>
            <person name="Howlett B.J."/>
        </authorList>
    </citation>
    <scope>NUCLEOTIDE SEQUENCE [LARGE SCALE GENOMIC DNA]</scope>
    <source>
        <strain evidence="3">JN3 / isolate v23.1.3 / race Av1-4-5-6-7-8</strain>
    </source>
</reference>